<dbReference type="RefSeq" id="WP_349057698.1">
    <property type="nucleotide sequence ID" value="NZ_JBBMEJ010000039.1"/>
</dbReference>
<keyword evidence="2" id="KW-1185">Reference proteome</keyword>
<protein>
    <recommendedName>
        <fullName evidence="3">Histidine kinase</fullName>
    </recommendedName>
</protein>
<evidence type="ECO:0000313" key="1">
    <source>
        <dbReference type="EMBL" id="MEQ2372520.1"/>
    </source>
</evidence>
<dbReference type="EMBL" id="JBBMEJ010000039">
    <property type="protein sequence ID" value="MEQ2372520.1"/>
    <property type="molecule type" value="Genomic_DNA"/>
</dbReference>
<evidence type="ECO:0000313" key="2">
    <source>
        <dbReference type="Proteomes" id="UP001473063"/>
    </source>
</evidence>
<evidence type="ECO:0008006" key="3">
    <source>
        <dbReference type="Google" id="ProtNLM"/>
    </source>
</evidence>
<comment type="caution">
    <text evidence="1">The sequence shown here is derived from an EMBL/GenBank/DDBJ whole genome shotgun (WGS) entry which is preliminary data.</text>
</comment>
<organism evidence="1 2">
    <name type="scientific">Blautia aquisgranensis</name>
    <dbReference type="NCBI Taxonomy" id="3133153"/>
    <lineage>
        <taxon>Bacteria</taxon>
        <taxon>Bacillati</taxon>
        <taxon>Bacillota</taxon>
        <taxon>Clostridia</taxon>
        <taxon>Lachnospirales</taxon>
        <taxon>Lachnospiraceae</taxon>
        <taxon>Blautia</taxon>
    </lineage>
</organism>
<name>A0ABV1BL70_9FIRM</name>
<reference evidence="1 2" key="1">
    <citation type="submission" date="2024-03" db="EMBL/GenBank/DDBJ databases">
        <title>Human intestinal bacterial collection.</title>
        <authorList>
            <person name="Pauvert C."/>
            <person name="Hitch T.C.A."/>
            <person name="Clavel T."/>
        </authorList>
    </citation>
    <scope>NUCLEOTIDE SEQUENCE [LARGE SCALE GENOMIC DNA]</scope>
    <source>
        <strain evidence="1 2">CLA-JM-H16</strain>
    </source>
</reference>
<dbReference type="Proteomes" id="UP001473063">
    <property type="component" value="Unassembled WGS sequence"/>
</dbReference>
<sequence length="107" mass="11926">MKEDTRLLEKILNDSNQMIQVSDIATYSMMNAIIGFTALAATHIDNKEQVKNYLKKITTSSTHLLNIVSNAIKFTPVGGTISIRVSEKLVLRHLCPSRCLCQSFVPC</sequence>
<accession>A0ABV1BL70</accession>
<proteinExistence type="predicted"/>
<dbReference type="Gene3D" id="1.10.287.130">
    <property type="match status" value="1"/>
</dbReference>
<gene>
    <name evidence="1" type="ORF">WMO28_16645</name>
</gene>